<dbReference type="Pfam" id="PF00884">
    <property type="entry name" value="Sulfatase"/>
    <property type="match status" value="1"/>
</dbReference>
<evidence type="ECO:0000313" key="9">
    <source>
        <dbReference type="Proteomes" id="UP001320148"/>
    </source>
</evidence>
<evidence type="ECO:0000256" key="6">
    <source>
        <dbReference type="SAM" id="Phobius"/>
    </source>
</evidence>
<dbReference type="InterPro" id="IPR017850">
    <property type="entry name" value="Alkaline_phosphatase_core_sf"/>
</dbReference>
<dbReference type="CDD" id="cd16015">
    <property type="entry name" value="LTA_synthase"/>
    <property type="match status" value="1"/>
</dbReference>
<evidence type="ECO:0000256" key="5">
    <source>
        <dbReference type="ARBA" id="ARBA00023136"/>
    </source>
</evidence>
<feature type="transmembrane region" description="Helical" evidence="6">
    <location>
        <begin position="115"/>
        <end position="137"/>
    </location>
</feature>
<protein>
    <submittedName>
        <fullName evidence="8">Sulfatase</fullName>
    </submittedName>
</protein>
<keyword evidence="4 6" id="KW-1133">Transmembrane helix</keyword>
<evidence type="ECO:0000256" key="4">
    <source>
        <dbReference type="ARBA" id="ARBA00022989"/>
    </source>
</evidence>
<dbReference type="Gene3D" id="3.30.1120.80">
    <property type="match status" value="1"/>
</dbReference>
<keyword evidence="5 6" id="KW-0472">Membrane</keyword>
<reference evidence="8 9" key="1">
    <citation type="submission" date="2021-02" db="EMBL/GenBank/DDBJ databases">
        <title>Complete genome of Desulfoluna sp. strain ASN36.</title>
        <authorList>
            <person name="Takahashi A."/>
            <person name="Kojima H."/>
            <person name="Fukui M."/>
        </authorList>
    </citation>
    <scope>NUCLEOTIDE SEQUENCE [LARGE SCALE GENOMIC DNA]</scope>
    <source>
        <strain evidence="8 9">ASN36</strain>
    </source>
</reference>
<dbReference type="SUPFAM" id="SSF53649">
    <property type="entry name" value="Alkaline phosphatase-like"/>
    <property type="match status" value="1"/>
</dbReference>
<dbReference type="InterPro" id="IPR050448">
    <property type="entry name" value="OpgB/LTA_synthase_biosynth"/>
</dbReference>
<proteinExistence type="predicted"/>
<evidence type="ECO:0000256" key="1">
    <source>
        <dbReference type="ARBA" id="ARBA00004651"/>
    </source>
</evidence>
<sequence length="705" mass="78897">MFVRLFKGLSPGRAAGGDFDLTMDGSFHHNLTFYVSNAMTDHPLAIPEPQPSSPPTAERAHSAFGALFSDRFAIVGIFICSYLGINAITRTLLMMHSASQVDWGVVQVGAIYGRGLFFDGVTAFYFVIPAVIYFVLVPDRIFRHRFHRPMVQAFFFIGVYILCYGAVAEWLFWDEFGTRLNFIAVDYLVYTTEVVGNILESYPVYPLLALLLVPTGLICFVAVRSRAFTSAWTVPGRFKDRAISGFMFLMLPVVCFIGVDSSMARVSENAFNNELAKNGLYELFAAFRHNDLDYATFYDQRDTTEMLTRLRDLVKTDNATFISDDPTDITRMVVNPGEEKRLNVMFVTIESMSAEYMGIFGNGAGLTPNLDALAGQGLFFDNFYATGTRSVRGLEALTLSTVPTPGRSIVKRPGNEEMFSLGYLFQERGYDTKWVYGGYGYFDNMNHYYGNNGFSVVDRTDMTAEEKTFANVWGVCDGDLFNRSLKEADASYAAGKPFINYVFTTSNHRPYTYPEGKIDIPVKTGRAGGVKYTDYAIGEFMRAARQKPWFDDTIFVIVADHCGSSAGRTSLPLRKYEIPLIIYSPGKVMPQRISTQGSQIDVAPTLLALLNWDYKSKFLGKDILSMKPEEGRAFVGTYQKLGYLKGDRLTVLLPSGGSETYAYDRVTKNQVRVGTSQSGLTDAISYYQSASWLYKNGLTRRIEAE</sequence>
<accession>A0ABN6EYX4</accession>
<feature type="transmembrane region" description="Helical" evidence="6">
    <location>
        <begin position="243"/>
        <end position="259"/>
    </location>
</feature>
<organism evidence="8 9">
    <name type="scientific">Desulfoluna limicola</name>
    <dbReference type="NCBI Taxonomy" id="2810562"/>
    <lineage>
        <taxon>Bacteria</taxon>
        <taxon>Pseudomonadati</taxon>
        <taxon>Thermodesulfobacteriota</taxon>
        <taxon>Desulfobacteria</taxon>
        <taxon>Desulfobacterales</taxon>
        <taxon>Desulfolunaceae</taxon>
        <taxon>Desulfoluna</taxon>
    </lineage>
</organism>
<evidence type="ECO:0000256" key="3">
    <source>
        <dbReference type="ARBA" id="ARBA00022692"/>
    </source>
</evidence>
<dbReference type="InterPro" id="IPR000917">
    <property type="entry name" value="Sulfatase_N"/>
</dbReference>
<dbReference type="EMBL" id="AP024488">
    <property type="protein sequence ID" value="BCS94427.1"/>
    <property type="molecule type" value="Genomic_DNA"/>
</dbReference>
<evidence type="ECO:0000313" key="8">
    <source>
        <dbReference type="EMBL" id="BCS94427.1"/>
    </source>
</evidence>
<evidence type="ECO:0000259" key="7">
    <source>
        <dbReference type="Pfam" id="PF00884"/>
    </source>
</evidence>
<keyword evidence="2" id="KW-1003">Cell membrane</keyword>
<dbReference type="PANTHER" id="PTHR47371">
    <property type="entry name" value="LIPOTEICHOIC ACID SYNTHASE"/>
    <property type="match status" value="1"/>
</dbReference>
<dbReference type="Proteomes" id="UP001320148">
    <property type="component" value="Chromosome"/>
</dbReference>
<name>A0ABN6EYX4_9BACT</name>
<dbReference type="PANTHER" id="PTHR47371:SF3">
    <property type="entry name" value="PHOSPHOGLYCEROL TRANSFERASE I"/>
    <property type="match status" value="1"/>
</dbReference>
<comment type="subcellular location">
    <subcellularLocation>
        <location evidence="1">Cell membrane</location>
        <topology evidence="1">Multi-pass membrane protein</topology>
    </subcellularLocation>
</comment>
<feature type="domain" description="Sulfatase N-terminal" evidence="7">
    <location>
        <begin position="343"/>
        <end position="611"/>
    </location>
</feature>
<feature type="transmembrane region" description="Helical" evidence="6">
    <location>
        <begin position="204"/>
        <end position="223"/>
    </location>
</feature>
<keyword evidence="9" id="KW-1185">Reference proteome</keyword>
<dbReference type="Gene3D" id="3.40.720.10">
    <property type="entry name" value="Alkaline Phosphatase, subunit A"/>
    <property type="match status" value="1"/>
</dbReference>
<gene>
    <name evidence="8" type="ORF">DSLASN_00590</name>
</gene>
<feature type="transmembrane region" description="Helical" evidence="6">
    <location>
        <begin position="72"/>
        <end position="95"/>
    </location>
</feature>
<feature type="transmembrane region" description="Helical" evidence="6">
    <location>
        <begin position="149"/>
        <end position="173"/>
    </location>
</feature>
<keyword evidence="3 6" id="KW-0812">Transmembrane</keyword>
<evidence type="ECO:0000256" key="2">
    <source>
        <dbReference type="ARBA" id="ARBA00022475"/>
    </source>
</evidence>